<protein>
    <submittedName>
        <fullName evidence="1">Uncharacterized protein</fullName>
    </submittedName>
</protein>
<name>A0A835GU43_SPOEX</name>
<dbReference type="EMBL" id="JACKWZ010000003">
    <property type="protein sequence ID" value="KAF9424307.1"/>
    <property type="molecule type" value="Genomic_DNA"/>
</dbReference>
<evidence type="ECO:0000313" key="2">
    <source>
        <dbReference type="Proteomes" id="UP000648187"/>
    </source>
</evidence>
<dbReference type="PANTHER" id="PTHR46954">
    <property type="entry name" value="C2H2-TYPE DOMAIN-CONTAINING PROTEIN"/>
    <property type="match status" value="1"/>
</dbReference>
<gene>
    <name evidence="1" type="ORF">HW555_000446</name>
</gene>
<proteinExistence type="predicted"/>
<accession>A0A835GU43</accession>
<dbReference type="PANTHER" id="PTHR46954:SF1">
    <property type="entry name" value="C2H2-TYPE DOMAIN-CONTAINING PROTEIN"/>
    <property type="match status" value="1"/>
</dbReference>
<organism evidence="1 2">
    <name type="scientific">Spodoptera exigua</name>
    <name type="common">Beet armyworm</name>
    <name type="synonym">Noctua fulgens</name>
    <dbReference type="NCBI Taxonomy" id="7107"/>
    <lineage>
        <taxon>Eukaryota</taxon>
        <taxon>Metazoa</taxon>
        <taxon>Ecdysozoa</taxon>
        <taxon>Arthropoda</taxon>
        <taxon>Hexapoda</taxon>
        <taxon>Insecta</taxon>
        <taxon>Pterygota</taxon>
        <taxon>Neoptera</taxon>
        <taxon>Endopterygota</taxon>
        <taxon>Lepidoptera</taxon>
        <taxon>Glossata</taxon>
        <taxon>Ditrysia</taxon>
        <taxon>Noctuoidea</taxon>
        <taxon>Noctuidae</taxon>
        <taxon>Amphipyrinae</taxon>
        <taxon>Spodoptera</taxon>
    </lineage>
</organism>
<comment type="caution">
    <text evidence="1">The sequence shown here is derived from an EMBL/GenBank/DDBJ whole genome shotgun (WGS) entry which is preliminary data.</text>
</comment>
<dbReference type="AlphaFoldDB" id="A0A835GU43"/>
<sequence>MSISISSEKREKFLAHVVGKLISVCPALKYGIFYKKTAILLVLATGQRVQTLSLIDINNIKAGEVLAEVWNNVVIDNHRVVAEFIESDDIAESFVPDMPYPQWYIEHVRESQYFLQIVKCDDRVCCGPLRSSLICSSGTFSFSSTTLPDFADIQWPMYSETSGT</sequence>
<dbReference type="Proteomes" id="UP000648187">
    <property type="component" value="Unassembled WGS sequence"/>
</dbReference>
<reference evidence="1" key="1">
    <citation type="submission" date="2020-08" db="EMBL/GenBank/DDBJ databases">
        <title>Spodoptera exigua strain:BAW_Kor-Di-RS1 Genome sequencing and assembly.</title>
        <authorList>
            <person name="Kim J."/>
            <person name="Nam H.Y."/>
            <person name="Kwon M."/>
            <person name="Choi J.H."/>
            <person name="Cho S.R."/>
            <person name="Kim G.-H."/>
        </authorList>
    </citation>
    <scope>NUCLEOTIDE SEQUENCE</scope>
    <source>
        <strain evidence="1">BAW_Kor-Di-RS1</strain>
        <tissue evidence="1">Whole-body</tissue>
    </source>
</reference>
<evidence type="ECO:0000313" key="1">
    <source>
        <dbReference type="EMBL" id="KAF9424307.1"/>
    </source>
</evidence>
<keyword evidence="2" id="KW-1185">Reference proteome</keyword>